<proteinExistence type="predicted"/>
<gene>
    <name evidence="1" type="ORF">LTR37_004493</name>
</gene>
<sequence length="410" mass="45577">MSTFVPVYRPTTNQQSFLARRQKLESRKRKRGDISSDDEGTSSLESPGADAAPRTGTTAIHPVNRTDPYYVAGHPREDQLPPPPFPHAAVKEPHRPKIPIDEELAALNPPLYVPSAKPEDRSTCMLRGDWQRASRAWAILVRAEIAGRGIDIRRNGRWSIGAELLMRRGVNQSTGEIAQAPGFGDHNSSSVHSEQGHGDEDFTARPQFSDEGFKLAREYYERLILQYPHTVQHPHIVNATVFYPALFNIWIYEVQDRSKRARELASTEQASYENEGASASDRSSNADRNAQISSIRANELEEALPIAQRMDELLLGPPYDTMPSLLQLRAMVALWLSDLHSDMATSPSSSLDTSFDSDVTSPNGAGVRGLRIERQQALAESEQQRARDLFNRLAASGVELPAQVADFVTE</sequence>
<dbReference type="EMBL" id="JAUTXU010000027">
    <property type="protein sequence ID" value="KAK3719274.1"/>
    <property type="molecule type" value="Genomic_DNA"/>
</dbReference>
<name>A0ACC3NLS9_9PEZI</name>
<evidence type="ECO:0000313" key="1">
    <source>
        <dbReference type="EMBL" id="KAK3719274.1"/>
    </source>
</evidence>
<evidence type="ECO:0000313" key="2">
    <source>
        <dbReference type="Proteomes" id="UP001281147"/>
    </source>
</evidence>
<keyword evidence="2" id="KW-1185">Reference proteome</keyword>
<dbReference type="Proteomes" id="UP001281147">
    <property type="component" value="Unassembled WGS sequence"/>
</dbReference>
<reference evidence="1" key="1">
    <citation type="submission" date="2023-07" db="EMBL/GenBank/DDBJ databases">
        <title>Black Yeasts Isolated from many extreme environments.</title>
        <authorList>
            <person name="Coleine C."/>
            <person name="Stajich J.E."/>
            <person name="Selbmann L."/>
        </authorList>
    </citation>
    <scope>NUCLEOTIDE SEQUENCE</scope>
    <source>
        <strain evidence="1">CCFEE 5714</strain>
    </source>
</reference>
<protein>
    <submittedName>
        <fullName evidence="1">Uncharacterized protein</fullName>
    </submittedName>
</protein>
<accession>A0ACC3NLS9</accession>
<organism evidence="1 2">
    <name type="scientific">Vermiconidia calcicola</name>
    <dbReference type="NCBI Taxonomy" id="1690605"/>
    <lineage>
        <taxon>Eukaryota</taxon>
        <taxon>Fungi</taxon>
        <taxon>Dikarya</taxon>
        <taxon>Ascomycota</taxon>
        <taxon>Pezizomycotina</taxon>
        <taxon>Dothideomycetes</taxon>
        <taxon>Dothideomycetidae</taxon>
        <taxon>Mycosphaerellales</taxon>
        <taxon>Extremaceae</taxon>
        <taxon>Vermiconidia</taxon>
    </lineage>
</organism>
<comment type="caution">
    <text evidence="1">The sequence shown here is derived from an EMBL/GenBank/DDBJ whole genome shotgun (WGS) entry which is preliminary data.</text>
</comment>